<feature type="non-terminal residue" evidence="1">
    <location>
        <position position="1"/>
    </location>
</feature>
<keyword evidence="2" id="KW-1185">Reference proteome</keyword>
<dbReference type="EMBL" id="CAUJNA010003444">
    <property type="protein sequence ID" value="CAJ1402239.1"/>
    <property type="molecule type" value="Genomic_DNA"/>
</dbReference>
<organism evidence="1 2">
    <name type="scientific">Effrenium voratum</name>
    <dbReference type="NCBI Taxonomy" id="2562239"/>
    <lineage>
        <taxon>Eukaryota</taxon>
        <taxon>Sar</taxon>
        <taxon>Alveolata</taxon>
        <taxon>Dinophyceae</taxon>
        <taxon>Suessiales</taxon>
        <taxon>Symbiodiniaceae</taxon>
        <taxon>Effrenium</taxon>
    </lineage>
</organism>
<sequence>MDDGTDVFDLTIYEMDDEQEDAAFYDVRMISFAGIPDSAVQCFDMTYSDGDSQWECAEGSICAVSQSTNESDQVAATLRPELAEIGTGWKQISETCWAVKLFGMNFTDVAASLPRAEVDSKIEELQEPTEMITLAHRGYQDTAKLGFD</sequence>
<name>A0AA36JAR9_9DINO</name>
<accession>A0AA36JAR9</accession>
<evidence type="ECO:0000313" key="1">
    <source>
        <dbReference type="EMBL" id="CAJ1402239.1"/>
    </source>
</evidence>
<dbReference type="AlphaFoldDB" id="A0AA36JAR9"/>
<gene>
    <name evidence="1" type="ORF">EVOR1521_LOCUS25172</name>
</gene>
<proteinExistence type="predicted"/>
<dbReference type="Proteomes" id="UP001178507">
    <property type="component" value="Unassembled WGS sequence"/>
</dbReference>
<reference evidence="1" key="1">
    <citation type="submission" date="2023-08" db="EMBL/GenBank/DDBJ databases">
        <authorList>
            <person name="Chen Y."/>
            <person name="Shah S."/>
            <person name="Dougan E. K."/>
            <person name="Thang M."/>
            <person name="Chan C."/>
        </authorList>
    </citation>
    <scope>NUCLEOTIDE SEQUENCE</scope>
</reference>
<comment type="caution">
    <text evidence="1">The sequence shown here is derived from an EMBL/GenBank/DDBJ whole genome shotgun (WGS) entry which is preliminary data.</text>
</comment>
<evidence type="ECO:0000313" key="2">
    <source>
        <dbReference type="Proteomes" id="UP001178507"/>
    </source>
</evidence>
<protein>
    <submittedName>
        <fullName evidence="1">Uncharacterized protein</fullName>
    </submittedName>
</protein>